<evidence type="ECO:0000256" key="1">
    <source>
        <dbReference type="ARBA" id="ARBA00022481"/>
    </source>
</evidence>
<dbReference type="SUPFAM" id="SSF50465">
    <property type="entry name" value="EF-Tu/eEF-1alpha/eIF2-gamma C-terminal domain"/>
    <property type="match status" value="1"/>
</dbReference>
<dbReference type="InterPro" id="IPR004161">
    <property type="entry name" value="EFTu-like_2"/>
</dbReference>
<evidence type="ECO:0000259" key="4">
    <source>
        <dbReference type="Pfam" id="PF03144"/>
    </source>
</evidence>
<dbReference type="EMBL" id="JAEACU010000007">
    <property type="protein sequence ID" value="KAH7521717.1"/>
    <property type="molecule type" value="Genomic_DNA"/>
</dbReference>
<sequence length="349" mass="38619">MDATTPKYSKERYNEIENSISSYLKRVGYTVDIPFIPTCSSEGDNLIERSTKIDWYNGPTLLEALDQIREPERHSDKPLRLSLEDHDKIGRNGTIAIGRIETGILKPGMKITIAPTGLTAKVKSIGMNRESVQKAFPGDIVGVHLTKKKTDLKHGYVASNFKDDPAKQAISFLSRLVILNRPAGCLIPNGYRAMLHCHTLHGSVKFEEIISKSNLMSDTDDQDDQELKHTAQVRPQHLEKGDIGYVKMVLIKPMVVEAFEEYPPLGHFTIIDMEQIVGVGVITSVDKECGDGANKMAINSAVIKYGKRMVIGVADAFVEALMTVCVDQLLCSGSNDEEDNNEDNKGQNS</sequence>
<evidence type="ECO:0000256" key="3">
    <source>
        <dbReference type="ARBA" id="ARBA00023134"/>
    </source>
</evidence>
<dbReference type="Gene3D" id="3.40.50.300">
    <property type="entry name" value="P-loop containing nucleotide triphosphate hydrolases"/>
    <property type="match status" value="1"/>
</dbReference>
<evidence type="ECO:0000313" key="6">
    <source>
        <dbReference type="EMBL" id="KAH7521717.1"/>
    </source>
</evidence>
<dbReference type="InterPro" id="IPR027417">
    <property type="entry name" value="P-loop_NTPase"/>
</dbReference>
<dbReference type="InterPro" id="IPR054696">
    <property type="entry name" value="GTP-eEF1A_C"/>
</dbReference>
<accession>A0A978V2Y4</accession>
<dbReference type="Pfam" id="PF03144">
    <property type="entry name" value="GTP_EFTU_D2"/>
    <property type="match status" value="1"/>
</dbReference>
<comment type="caution">
    <text evidence="6">The sequence shown here is derived from an EMBL/GenBank/DDBJ whole genome shotgun (WGS) entry which is preliminary data.</text>
</comment>
<feature type="domain" description="GTP-eEF1A C-terminal" evidence="5">
    <location>
        <begin position="172"/>
        <end position="283"/>
    </location>
</feature>
<dbReference type="Proteomes" id="UP000813462">
    <property type="component" value="Unassembled WGS sequence"/>
</dbReference>
<gene>
    <name evidence="6" type="ORF">FEM48_Zijuj07G0062300</name>
</gene>
<dbReference type="PANTHER" id="PTHR23115">
    <property type="entry name" value="TRANSLATION FACTOR"/>
    <property type="match status" value="1"/>
</dbReference>
<organism evidence="6 7">
    <name type="scientific">Ziziphus jujuba var. spinosa</name>
    <dbReference type="NCBI Taxonomy" id="714518"/>
    <lineage>
        <taxon>Eukaryota</taxon>
        <taxon>Viridiplantae</taxon>
        <taxon>Streptophyta</taxon>
        <taxon>Embryophyta</taxon>
        <taxon>Tracheophyta</taxon>
        <taxon>Spermatophyta</taxon>
        <taxon>Magnoliopsida</taxon>
        <taxon>eudicotyledons</taxon>
        <taxon>Gunneridae</taxon>
        <taxon>Pentapetalae</taxon>
        <taxon>rosids</taxon>
        <taxon>fabids</taxon>
        <taxon>Rosales</taxon>
        <taxon>Rhamnaceae</taxon>
        <taxon>Paliureae</taxon>
        <taxon>Ziziphus</taxon>
    </lineage>
</organism>
<dbReference type="SUPFAM" id="SSF50447">
    <property type="entry name" value="Translation proteins"/>
    <property type="match status" value="1"/>
</dbReference>
<reference evidence="6" key="1">
    <citation type="journal article" date="2021" name="Front. Plant Sci.">
        <title>Chromosome-Scale Genome Assembly for Chinese Sour Jujube and Insights Into Its Genome Evolution and Domestication Signature.</title>
        <authorList>
            <person name="Shen L.-Y."/>
            <person name="Luo H."/>
            <person name="Wang X.-L."/>
            <person name="Wang X.-M."/>
            <person name="Qiu X.-J."/>
            <person name="Liu H."/>
            <person name="Zhou S.-S."/>
            <person name="Jia K.-H."/>
            <person name="Nie S."/>
            <person name="Bao Y.-T."/>
            <person name="Zhang R.-G."/>
            <person name="Yun Q.-Z."/>
            <person name="Chai Y.-H."/>
            <person name="Lu J.-Y."/>
            <person name="Li Y."/>
            <person name="Zhao S.-W."/>
            <person name="Mao J.-F."/>
            <person name="Jia S.-G."/>
            <person name="Mao Y.-M."/>
        </authorList>
    </citation>
    <scope>NUCLEOTIDE SEQUENCE</scope>
    <source>
        <strain evidence="6">AT0</strain>
        <tissue evidence="6">Leaf</tissue>
    </source>
</reference>
<evidence type="ECO:0000256" key="2">
    <source>
        <dbReference type="ARBA" id="ARBA00022741"/>
    </source>
</evidence>
<evidence type="ECO:0008006" key="8">
    <source>
        <dbReference type="Google" id="ProtNLM"/>
    </source>
</evidence>
<dbReference type="AlphaFoldDB" id="A0A978V2Y4"/>
<dbReference type="InterPro" id="IPR050100">
    <property type="entry name" value="TRAFAC_GTPase_members"/>
</dbReference>
<dbReference type="Pfam" id="PF22594">
    <property type="entry name" value="GTP-eEF1A_C"/>
    <property type="match status" value="1"/>
</dbReference>
<protein>
    <recommendedName>
        <fullName evidence="8">Elongation factor 1-alpha</fullName>
    </recommendedName>
</protein>
<dbReference type="Gene3D" id="2.40.30.10">
    <property type="entry name" value="Translation factors"/>
    <property type="match status" value="2"/>
</dbReference>
<evidence type="ECO:0000313" key="7">
    <source>
        <dbReference type="Proteomes" id="UP000813462"/>
    </source>
</evidence>
<feature type="domain" description="Translation elongation factor EFTu-like" evidence="4">
    <location>
        <begin position="93"/>
        <end position="149"/>
    </location>
</feature>
<keyword evidence="3" id="KW-0342">GTP-binding</keyword>
<dbReference type="InterPro" id="IPR009001">
    <property type="entry name" value="Transl_elong_EF1A/Init_IF2_C"/>
</dbReference>
<evidence type="ECO:0000259" key="5">
    <source>
        <dbReference type="Pfam" id="PF22594"/>
    </source>
</evidence>
<keyword evidence="2" id="KW-0547">Nucleotide-binding</keyword>
<proteinExistence type="predicted"/>
<dbReference type="InterPro" id="IPR009000">
    <property type="entry name" value="Transl_B-barrel_sf"/>
</dbReference>
<dbReference type="SUPFAM" id="SSF52540">
    <property type="entry name" value="P-loop containing nucleoside triphosphate hydrolases"/>
    <property type="match status" value="1"/>
</dbReference>
<name>A0A978V2Y4_ZIZJJ</name>
<dbReference type="GO" id="GO:0005525">
    <property type="term" value="F:GTP binding"/>
    <property type="evidence" value="ECO:0007669"/>
    <property type="project" value="UniProtKB-KW"/>
</dbReference>
<keyword evidence="1" id="KW-0488">Methylation</keyword>